<feature type="signal peptide" evidence="1">
    <location>
        <begin position="1"/>
        <end position="22"/>
    </location>
</feature>
<keyword evidence="1" id="KW-0732">Signal</keyword>
<evidence type="ECO:0000256" key="1">
    <source>
        <dbReference type="SAM" id="SignalP"/>
    </source>
</evidence>
<name>A0A7S4SDG3_9DINO</name>
<accession>A0A7S4SDG3</accession>
<feature type="chain" id="PRO_5030974015" description="VDE lipocalin domain-containing protein" evidence="1">
    <location>
        <begin position="23"/>
        <end position="165"/>
    </location>
</feature>
<sequence length="165" mass="17004">MSCTVTLVLAVAAVWFVQPAVAVRRDEAARKAAKLRGLQAAGLPDPKCSTGIIGAKLAGQPQVCCAGYCGECSDYPTCSSVRGQNSTNACCQTQVYEMRCGSAPANVCLKKCSEALPPCIMEAGEVFTTPDPSARAAGPDCNKAVEEWRLKAAAATSATTPAPSS</sequence>
<dbReference type="AlphaFoldDB" id="A0A7S4SDG3"/>
<protein>
    <recommendedName>
        <fullName evidence="3">VDE lipocalin domain-containing protein</fullName>
    </recommendedName>
</protein>
<gene>
    <name evidence="2" type="ORF">AMON00008_LOCUS48641</name>
</gene>
<evidence type="ECO:0008006" key="3">
    <source>
        <dbReference type="Google" id="ProtNLM"/>
    </source>
</evidence>
<reference evidence="2" key="1">
    <citation type="submission" date="2021-01" db="EMBL/GenBank/DDBJ databases">
        <authorList>
            <person name="Corre E."/>
            <person name="Pelletier E."/>
            <person name="Niang G."/>
            <person name="Scheremetjew M."/>
            <person name="Finn R."/>
            <person name="Kale V."/>
            <person name="Holt S."/>
            <person name="Cochrane G."/>
            <person name="Meng A."/>
            <person name="Brown T."/>
            <person name="Cohen L."/>
        </authorList>
    </citation>
    <scope>NUCLEOTIDE SEQUENCE</scope>
    <source>
        <strain evidence="2">CCMP3105</strain>
    </source>
</reference>
<organism evidence="2">
    <name type="scientific">Alexandrium monilatum</name>
    <dbReference type="NCBI Taxonomy" id="311494"/>
    <lineage>
        <taxon>Eukaryota</taxon>
        <taxon>Sar</taxon>
        <taxon>Alveolata</taxon>
        <taxon>Dinophyceae</taxon>
        <taxon>Gonyaulacales</taxon>
        <taxon>Pyrocystaceae</taxon>
        <taxon>Alexandrium</taxon>
    </lineage>
</organism>
<proteinExistence type="predicted"/>
<evidence type="ECO:0000313" key="2">
    <source>
        <dbReference type="EMBL" id="CAE4642246.1"/>
    </source>
</evidence>
<dbReference type="EMBL" id="HBNR01068698">
    <property type="protein sequence ID" value="CAE4642246.1"/>
    <property type="molecule type" value="Transcribed_RNA"/>
</dbReference>